<dbReference type="EMBL" id="JBHSEH010000022">
    <property type="protein sequence ID" value="MFC4427360.1"/>
    <property type="molecule type" value="Genomic_DNA"/>
</dbReference>
<organism evidence="2 3">
    <name type="scientific">Deinococcus navajonensis</name>
    <dbReference type="NCBI Taxonomy" id="309884"/>
    <lineage>
        <taxon>Bacteria</taxon>
        <taxon>Thermotogati</taxon>
        <taxon>Deinococcota</taxon>
        <taxon>Deinococci</taxon>
        <taxon>Deinococcales</taxon>
        <taxon>Deinococcaceae</taxon>
        <taxon>Deinococcus</taxon>
    </lineage>
</organism>
<evidence type="ECO:0000256" key="1">
    <source>
        <dbReference type="SAM" id="MobiDB-lite"/>
    </source>
</evidence>
<accession>A0ABV8XP99</accession>
<evidence type="ECO:0000313" key="3">
    <source>
        <dbReference type="Proteomes" id="UP001595998"/>
    </source>
</evidence>
<name>A0ABV8XP99_9DEIO</name>
<gene>
    <name evidence="2" type="ORF">ACFOZ9_14175</name>
</gene>
<proteinExistence type="predicted"/>
<dbReference type="Gene3D" id="2.60.40.10">
    <property type="entry name" value="Immunoglobulins"/>
    <property type="match status" value="2"/>
</dbReference>
<dbReference type="Proteomes" id="UP001595998">
    <property type="component" value="Unassembled WGS sequence"/>
</dbReference>
<dbReference type="InterPro" id="IPR013783">
    <property type="entry name" value="Ig-like_fold"/>
</dbReference>
<evidence type="ECO:0000313" key="2">
    <source>
        <dbReference type="EMBL" id="MFC4427360.1"/>
    </source>
</evidence>
<protein>
    <submittedName>
        <fullName evidence="2">Ig-like domain-containing protein</fullName>
    </submittedName>
</protein>
<keyword evidence="3" id="KW-1185">Reference proteome</keyword>
<dbReference type="Pfam" id="PF09136">
    <property type="entry name" value="Glucodextran_B"/>
    <property type="match status" value="1"/>
</dbReference>
<dbReference type="RefSeq" id="WP_380040771.1">
    <property type="nucleotide sequence ID" value="NZ_JBHSEH010000022.1"/>
</dbReference>
<feature type="compositionally biased region" description="Polar residues" evidence="1">
    <location>
        <begin position="105"/>
        <end position="122"/>
    </location>
</feature>
<feature type="region of interest" description="Disordered" evidence="1">
    <location>
        <begin position="105"/>
        <end position="138"/>
    </location>
</feature>
<reference evidence="3" key="1">
    <citation type="journal article" date="2019" name="Int. J. Syst. Evol. Microbiol.">
        <title>The Global Catalogue of Microorganisms (GCM) 10K type strain sequencing project: providing services to taxonomists for standard genome sequencing and annotation.</title>
        <authorList>
            <consortium name="The Broad Institute Genomics Platform"/>
            <consortium name="The Broad Institute Genome Sequencing Center for Infectious Disease"/>
            <person name="Wu L."/>
            <person name="Ma J."/>
        </authorList>
    </citation>
    <scope>NUCLEOTIDE SEQUENCE [LARGE SCALE GENOMIC DNA]</scope>
    <source>
        <strain evidence="3">CCUG 56029</strain>
    </source>
</reference>
<feature type="non-terminal residue" evidence="2">
    <location>
        <position position="1"/>
    </location>
</feature>
<sequence length="567" mass="57925">GSYTVWVKQVDAAGNVSAPVTQTITIARYGDLADPSLTLQDAEQFNAGTVSVTGTVTDASPLTVTYALSGQAVDTGDISVNGDGSFKVDLSNLAEGSYTLTVTAKDNNGNSSKKSTSFSTDRTAPEASPSADQSDTEWRNTPFVAHFTASDALSGLNSAADADFDLTVTADAPNATDLVTVTRDIKDTVGNTRTVSASARIDTVAPTIVAQADRAPEWNGWYGDDVTVSFTSNDALSGVATPAAAQTVTKSGVVTGTVKDRAGNSATSAPLTLQIDKDGPAFGTDVDGSWLANADGTGYDAHLTGTLSDATQISSLTASVNGATATSVTITAGASVSLNFDVLGLLEGSNTILLTATDVFGHSSQQTVTVTVPDQTLPEFNSVNYELVVGGVRVYGSAMDSGRVTRVTYQLNSGAETDLTVTPGNTVAFDQTVGGVVTGLNTLTVRAYDAAGNSAEQVKTFNVASPDYLAPSISNFGAVYRGASRNISVTATVVDLAPVGATAGIKTVELKYIGANGVTKTTDITRSLSGSALSYKLTSVPVGTVLTLVVTDKSGNVATATTKIVAR</sequence>
<comment type="caution">
    <text evidence="2">The sequence shown here is derived from an EMBL/GenBank/DDBJ whole genome shotgun (WGS) entry which is preliminary data.</text>
</comment>